<keyword evidence="2" id="KW-1185">Reference proteome</keyword>
<evidence type="ECO:0000313" key="2">
    <source>
        <dbReference type="Proteomes" id="UP000886998"/>
    </source>
</evidence>
<organism evidence="1 2">
    <name type="scientific">Trichonephila inaurata madagascariensis</name>
    <dbReference type="NCBI Taxonomy" id="2747483"/>
    <lineage>
        <taxon>Eukaryota</taxon>
        <taxon>Metazoa</taxon>
        <taxon>Ecdysozoa</taxon>
        <taxon>Arthropoda</taxon>
        <taxon>Chelicerata</taxon>
        <taxon>Arachnida</taxon>
        <taxon>Araneae</taxon>
        <taxon>Araneomorphae</taxon>
        <taxon>Entelegynae</taxon>
        <taxon>Araneoidea</taxon>
        <taxon>Nephilidae</taxon>
        <taxon>Trichonephila</taxon>
        <taxon>Trichonephila inaurata</taxon>
    </lineage>
</organism>
<proteinExistence type="predicted"/>
<sequence length="82" mass="9523">MERLRVYLPVSPKYPYPRLVIGKGIIILHGFACQQQHMVRYYMLNRHKEDVITTELLRAARSRVCAPVKPITTSFGIVCLCY</sequence>
<comment type="caution">
    <text evidence="1">The sequence shown here is derived from an EMBL/GenBank/DDBJ whole genome shotgun (WGS) entry which is preliminary data.</text>
</comment>
<dbReference type="AlphaFoldDB" id="A0A8X6XG65"/>
<dbReference type="Proteomes" id="UP000886998">
    <property type="component" value="Unassembled WGS sequence"/>
</dbReference>
<gene>
    <name evidence="1" type="ORF">TNIN_290731</name>
</gene>
<protein>
    <submittedName>
        <fullName evidence="1">Uncharacterized protein</fullName>
    </submittedName>
</protein>
<reference evidence="1" key="1">
    <citation type="submission" date="2020-08" db="EMBL/GenBank/DDBJ databases">
        <title>Multicomponent nature underlies the extraordinary mechanical properties of spider dragline silk.</title>
        <authorList>
            <person name="Kono N."/>
            <person name="Nakamura H."/>
            <person name="Mori M."/>
            <person name="Yoshida Y."/>
            <person name="Ohtoshi R."/>
            <person name="Malay A.D."/>
            <person name="Moran D.A.P."/>
            <person name="Tomita M."/>
            <person name="Numata K."/>
            <person name="Arakawa K."/>
        </authorList>
    </citation>
    <scope>NUCLEOTIDE SEQUENCE</scope>
</reference>
<accession>A0A8X6XG65</accession>
<name>A0A8X6XG65_9ARAC</name>
<evidence type="ECO:0000313" key="1">
    <source>
        <dbReference type="EMBL" id="GFY52060.1"/>
    </source>
</evidence>
<dbReference type="EMBL" id="BMAV01008440">
    <property type="protein sequence ID" value="GFY52060.1"/>
    <property type="molecule type" value="Genomic_DNA"/>
</dbReference>